<keyword evidence="1" id="KW-0812">Transmembrane</keyword>
<dbReference type="RefSeq" id="WP_344644076.1">
    <property type="nucleotide sequence ID" value="NZ_BAAASS010000006.1"/>
</dbReference>
<dbReference type="Proteomes" id="UP001596156">
    <property type="component" value="Unassembled WGS sequence"/>
</dbReference>
<proteinExistence type="predicted"/>
<gene>
    <name evidence="2" type="ORF">ACFPN6_31900</name>
</gene>
<reference evidence="3" key="1">
    <citation type="journal article" date="2019" name="Int. J. Syst. Evol. Microbiol.">
        <title>The Global Catalogue of Microorganisms (GCM) 10K type strain sequencing project: providing services to taxonomists for standard genome sequencing and annotation.</title>
        <authorList>
            <consortium name="The Broad Institute Genomics Platform"/>
            <consortium name="The Broad Institute Genome Sequencing Center for Infectious Disease"/>
            <person name="Wu L."/>
            <person name="Ma J."/>
        </authorList>
    </citation>
    <scope>NUCLEOTIDE SEQUENCE [LARGE SCALE GENOMIC DNA]</scope>
    <source>
        <strain evidence="3">CCM 8479</strain>
    </source>
</reference>
<feature type="transmembrane region" description="Helical" evidence="1">
    <location>
        <begin position="53"/>
        <end position="74"/>
    </location>
</feature>
<name>A0ABW0DI25_STRFI</name>
<feature type="transmembrane region" description="Helical" evidence="1">
    <location>
        <begin position="28"/>
        <end position="46"/>
    </location>
</feature>
<organism evidence="2 3">
    <name type="scientific">Streptomyces fimbriatus</name>
    <dbReference type="NCBI Taxonomy" id="68197"/>
    <lineage>
        <taxon>Bacteria</taxon>
        <taxon>Bacillati</taxon>
        <taxon>Actinomycetota</taxon>
        <taxon>Actinomycetes</taxon>
        <taxon>Kitasatosporales</taxon>
        <taxon>Streptomycetaceae</taxon>
        <taxon>Streptomyces</taxon>
    </lineage>
</organism>
<keyword evidence="1" id="KW-0472">Membrane</keyword>
<evidence type="ECO:0000313" key="3">
    <source>
        <dbReference type="Proteomes" id="UP001596156"/>
    </source>
</evidence>
<protein>
    <submittedName>
        <fullName evidence="2">Uncharacterized protein</fullName>
    </submittedName>
</protein>
<accession>A0ABW0DI25</accession>
<keyword evidence="1" id="KW-1133">Transmembrane helix</keyword>
<feature type="transmembrane region" description="Helical" evidence="1">
    <location>
        <begin position="126"/>
        <end position="145"/>
    </location>
</feature>
<keyword evidence="3" id="KW-1185">Reference proteome</keyword>
<feature type="transmembrane region" description="Helical" evidence="1">
    <location>
        <begin position="86"/>
        <end position="106"/>
    </location>
</feature>
<sequence>MFSVAWGVFATAFGWIVATDFRGAAHRFHALSHTVVPFGGVGAPVVRVGFLRVVAGVFALTGPFVLAGGLLELWRGGAGPDGLPPVPAWFAVVQTLFAGVVLWWMWRPSGLLRREWEAGTGPRRAAVAGLTASAVAFAVTLGFGWGTWAMASWLVGCPCVLTLLLSGRTGRPSDTGPAAPAGSSDS</sequence>
<comment type="caution">
    <text evidence="2">The sequence shown here is derived from an EMBL/GenBank/DDBJ whole genome shotgun (WGS) entry which is preliminary data.</text>
</comment>
<dbReference type="EMBL" id="JBHSKL010000047">
    <property type="protein sequence ID" value="MFC5229077.1"/>
    <property type="molecule type" value="Genomic_DNA"/>
</dbReference>
<evidence type="ECO:0000313" key="2">
    <source>
        <dbReference type="EMBL" id="MFC5229077.1"/>
    </source>
</evidence>
<evidence type="ECO:0000256" key="1">
    <source>
        <dbReference type="SAM" id="Phobius"/>
    </source>
</evidence>